<evidence type="ECO:0000256" key="2">
    <source>
        <dbReference type="ARBA" id="ARBA00022963"/>
    </source>
</evidence>
<keyword evidence="7" id="KW-1185">Reference proteome</keyword>
<protein>
    <submittedName>
        <fullName evidence="6">NTE family protein</fullName>
    </submittedName>
</protein>
<accession>A0ABU1WSK7</accession>
<evidence type="ECO:0000259" key="5">
    <source>
        <dbReference type="PROSITE" id="PS51635"/>
    </source>
</evidence>
<dbReference type="InterPro" id="IPR016035">
    <property type="entry name" value="Acyl_Trfase/lysoPLipase"/>
</dbReference>
<feature type="short sequence motif" description="GXSXG" evidence="4">
    <location>
        <begin position="47"/>
        <end position="51"/>
    </location>
</feature>
<evidence type="ECO:0000313" key="6">
    <source>
        <dbReference type="EMBL" id="MDR7152248.1"/>
    </source>
</evidence>
<name>A0ABU1WSK7_9BURK</name>
<feature type="domain" description="PNPLA" evidence="5">
    <location>
        <begin position="15"/>
        <end position="209"/>
    </location>
</feature>
<sequence length="344" mass="37998">MRLPWQTDTPPTLNLALQGGGAHGALTWGVLDALLEDGRLRFDGVSGTSAGAMNAVVMAQGLMSGGNEGAREALRSFWTAVANSLPFEGAVPTADGLGFRLAPAMRLMLQWTHYLSPEQLNPFDHNPLRDVLKAQIDFDQLRTRSPVKLFIAATEANSGQLRLFQNPEIGLDALLASACLPRLHRSVLIDGQPHWDGGYAANPAVYPLLLDCQARDTLMVLLTPLTWGETPKSAKDIDQRTMELAFNATFLREMRLIAQLRSRAMDTPRWRRGALESRLAQARFHAIEPGDVMRELGSETKAAAGQRFFEMLFTLGREHGQRWLLEHFSDVGERSSADLKLLFG</sequence>
<feature type="short sequence motif" description="DGA/G" evidence="4">
    <location>
        <begin position="196"/>
        <end position="198"/>
    </location>
</feature>
<dbReference type="SUPFAM" id="SSF52151">
    <property type="entry name" value="FabD/lysophospholipase-like"/>
    <property type="match status" value="1"/>
</dbReference>
<evidence type="ECO:0000256" key="3">
    <source>
        <dbReference type="ARBA" id="ARBA00023098"/>
    </source>
</evidence>
<dbReference type="Gene3D" id="3.40.1090.10">
    <property type="entry name" value="Cytosolic phospholipase A2 catalytic domain"/>
    <property type="match status" value="2"/>
</dbReference>
<dbReference type="EMBL" id="JAVDWU010000010">
    <property type="protein sequence ID" value="MDR7152248.1"/>
    <property type="molecule type" value="Genomic_DNA"/>
</dbReference>
<dbReference type="InterPro" id="IPR050301">
    <property type="entry name" value="NTE"/>
</dbReference>
<dbReference type="RefSeq" id="WP_310320800.1">
    <property type="nucleotide sequence ID" value="NZ_JAVDWU010000010.1"/>
</dbReference>
<dbReference type="Pfam" id="PF01734">
    <property type="entry name" value="Patatin"/>
    <property type="match status" value="1"/>
</dbReference>
<evidence type="ECO:0000256" key="4">
    <source>
        <dbReference type="PROSITE-ProRule" id="PRU01161"/>
    </source>
</evidence>
<dbReference type="InterPro" id="IPR002641">
    <property type="entry name" value="PNPLA_dom"/>
</dbReference>
<gene>
    <name evidence="6" type="ORF">J2W49_004224</name>
</gene>
<comment type="caution">
    <text evidence="6">The sequence shown here is derived from an EMBL/GenBank/DDBJ whole genome shotgun (WGS) entry which is preliminary data.</text>
</comment>
<keyword evidence="3 4" id="KW-0443">Lipid metabolism</keyword>
<feature type="active site" description="Proton acceptor" evidence="4">
    <location>
        <position position="196"/>
    </location>
</feature>
<dbReference type="PROSITE" id="PS51635">
    <property type="entry name" value="PNPLA"/>
    <property type="match status" value="1"/>
</dbReference>
<dbReference type="Proteomes" id="UP001265700">
    <property type="component" value="Unassembled WGS sequence"/>
</dbReference>
<feature type="short sequence motif" description="GXGXXG" evidence="4">
    <location>
        <begin position="19"/>
        <end position="24"/>
    </location>
</feature>
<organism evidence="6 7">
    <name type="scientific">Hydrogenophaga palleronii</name>
    <dbReference type="NCBI Taxonomy" id="65655"/>
    <lineage>
        <taxon>Bacteria</taxon>
        <taxon>Pseudomonadati</taxon>
        <taxon>Pseudomonadota</taxon>
        <taxon>Betaproteobacteria</taxon>
        <taxon>Burkholderiales</taxon>
        <taxon>Comamonadaceae</taxon>
        <taxon>Hydrogenophaga</taxon>
    </lineage>
</organism>
<feature type="active site" description="Nucleophile" evidence="4">
    <location>
        <position position="49"/>
    </location>
</feature>
<proteinExistence type="predicted"/>
<evidence type="ECO:0000313" key="7">
    <source>
        <dbReference type="Proteomes" id="UP001265700"/>
    </source>
</evidence>
<dbReference type="PANTHER" id="PTHR14226:SF78">
    <property type="entry name" value="SLR0060 PROTEIN"/>
    <property type="match status" value="1"/>
</dbReference>
<keyword evidence="2 4" id="KW-0442">Lipid degradation</keyword>
<keyword evidence="1 4" id="KW-0378">Hydrolase</keyword>
<reference evidence="6 7" key="1">
    <citation type="submission" date="2023-07" db="EMBL/GenBank/DDBJ databases">
        <title>Sorghum-associated microbial communities from plants grown in Nebraska, USA.</title>
        <authorList>
            <person name="Schachtman D."/>
        </authorList>
    </citation>
    <scope>NUCLEOTIDE SEQUENCE [LARGE SCALE GENOMIC DNA]</scope>
    <source>
        <strain evidence="6 7">4249</strain>
    </source>
</reference>
<evidence type="ECO:0000256" key="1">
    <source>
        <dbReference type="ARBA" id="ARBA00022801"/>
    </source>
</evidence>
<dbReference type="PANTHER" id="PTHR14226">
    <property type="entry name" value="NEUROPATHY TARGET ESTERASE/SWISS CHEESE D.MELANOGASTER"/>
    <property type="match status" value="1"/>
</dbReference>